<reference evidence="1 2" key="1">
    <citation type="journal article" date="2021" name="Elife">
        <title>Chloroplast acquisition without the gene transfer in kleptoplastic sea slugs, Plakobranchus ocellatus.</title>
        <authorList>
            <person name="Maeda T."/>
            <person name="Takahashi S."/>
            <person name="Yoshida T."/>
            <person name="Shimamura S."/>
            <person name="Takaki Y."/>
            <person name="Nagai Y."/>
            <person name="Toyoda A."/>
            <person name="Suzuki Y."/>
            <person name="Arimoto A."/>
            <person name="Ishii H."/>
            <person name="Satoh N."/>
            <person name="Nishiyama T."/>
            <person name="Hasebe M."/>
            <person name="Maruyama T."/>
            <person name="Minagawa J."/>
            <person name="Obokata J."/>
            <person name="Shigenobu S."/>
        </authorList>
    </citation>
    <scope>NUCLEOTIDE SEQUENCE [LARGE SCALE GENOMIC DNA]</scope>
</reference>
<evidence type="ECO:0000313" key="1">
    <source>
        <dbReference type="EMBL" id="GFN79504.1"/>
    </source>
</evidence>
<accession>A0AAV3Y8R6</accession>
<dbReference type="EMBL" id="BLXT01000663">
    <property type="protein sequence ID" value="GFN79504.1"/>
    <property type="molecule type" value="Genomic_DNA"/>
</dbReference>
<gene>
    <name evidence="1" type="ORF">PoB_000601000</name>
</gene>
<dbReference type="AlphaFoldDB" id="A0AAV3Y8R6"/>
<protein>
    <submittedName>
        <fullName evidence="1">Uncharacterized protein</fullName>
    </submittedName>
</protein>
<evidence type="ECO:0000313" key="2">
    <source>
        <dbReference type="Proteomes" id="UP000735302"/>
    </source>
</evidence>
<organism evidence="1 2">
    <name type="scientific">Plakobranchus ocellatus</name>
    <dbReference type="NCBI Taxonomy" id="259542"/>
    <lineage>
        <taxon>Eukaryota</taxon>
        <taxon>Metazoa</taxon>
        <taxon>Spiralia</taxon>
        <taxon>Lophotrochozoa</taxon>
        <taxon>Mollusca</taxon>
        <taxon>Gastropoda</taxon>
        <taxon>Heterobranchia</taxon>
        <taxon>Euthyneura</taxon>
        <taxon>Panpulmonata</taxon>
        <taxon>Sacoglossa</taxon>
        <taxon>Placobranchoidea</taxon>
        <taxon>Plakobranchidae</taxon>
        <taxon>Plakobranchus</taxon>
    </lineage>
</organism>
<proteinExistence type="predicted"/>
<dbReference type="Proteomes" id="UP000735302">
    <property type="component" value="Unassembled WGS sequence"/>
</dbReference>
<sequence length="102" mass="11607">MGMEKHRYTKHPTHTHTLWPCPVTGRGAALPTRGRAWCETRAACVRVSREILDYSPIRTWEAPSVPGSLIITTTPQVVLFCYGGSRVRDRSFPPYVWLSRQP</sequence>
<comment type="caution">
    <text evidence="1">The sequence shown here is derived from an EMBL/GenBank/DDBJ whole genome shotgun (WGS) entry which is preliminary data.</text>
</comment>
<keyword evidence="2" id="KW-1185">Reference proteome</keyword>
<name>A0AAV3Y8R6_9GAST</name>